<dbReference type="GO" id="GO:0006310">
    <property type="term" value="P:DNA recombination"/>
    <property type="evidence" value="ECO:0007669"/>
    <property type="project" value="InterPro"/>
</dbReference>
<evidence type="ECO:0000259" key="14">
    <source>
        <dbReference type="PROSITE" id="PS51194"/>
    </source>
</evidence>
<name>A0A9X4RWM0_9FLAO</name>
<evidence type="ECO:0000256" key="2">
    <source>
        <dbReference type="ARBA" id="ARBA00022705"/>
    </source>
</evidence>
<evidence type="ECO:0000256" key="4">
    <source>
        <dbReference type="ARBA" id="ARBA00022741"/>
    </source>
</evidence>
<dbReference type="InterPro" id="IPR040498">
    <property type="entry name" value="PriA_CRR"/>
</dbReference>
<dbReference type="GO" id="GO:0008270">
    <property type="term" value="F:zinc ion binding"/>
    <property type="evidence" value="ECO:0007669"/>
    <property type="project" value="UniProtKB-UniRule"/>
</dbReference>
<evidence type="ECO:0000313" key="15">
    <source>
        <dbReference type="EMBL" id="MDG4945942.1"/>
    </source>
</evidence>
<dbReference type="InterPro" id="IPR042115">
    <property type="entry name" value="PriA_3primeBD_sf"/>
</dbReference>
<dbReference type="CDD" id="cd18804">
    <property type="entry name" value="SF2_C_priA"/>
    <property type="match status" value="1"/>
</dbReference>
<dbReference type="Pfam" id="PF17764">
    <property type="entry name" value="PriA_3primeBD"/>
    <property type="match status" value="1"/>
</dbReference>
<keyword evidence="9 12" id="KW-0238">DNA-binding</keyword>
<dbReference type="InterPro" id="IPR041236">
    <property type="entry name" value="PriA_C"/>
</dbReference>
<dbReference type="GO" id="GO:0006270">
    <property type="term" value="P:DNA replication initiation"/>
    <property type="evidence" value="ECO:0007669"/>
    <property type="project" value="TreeGrafter"/>
</dbReference>
<evidence type="ECO:0000259" key="13">
    <source>
        <dbReference type="PROSITE" id="PS51192"/>
    </source>
</evidence>
<keyword evidence="4 12" id="KW-0547">Nucleotide-binding</keyword>
<reference evidence="15" key="1">
    <citation type="submission" date="2022-07" db="EMBL/GenBank/DDBJ databases">
        <title>Description and genome-wide analysis of Profundicola chukchiensis gen. nov., sp. nov., marine bacteria isolated from bottom sediments of the Chukchi Sea.</title>
        <authorList>
            <person name="Romanenko L."/>
            <person name="Otstavnykh N."/>
            <person name="Kurilenko V."/>
            <person name="Eremeev V."/>
            <person name="Velansky P."/>
            <person name="Mikhailov V."/>
            <person name="Isaeva M."/>
        </authorList>
    </citation>
    <scope>NUCLEOTIDE SEQUENCE</scope>
    <source>
        <strain evidence="15">KMM 9713</strain>
    </source>
</reference>
<dbReference type="InterPro" id="IPR014001">
    <property type="entry name" value="Helicase_ATP-bd"/>
</dbReference>
<feature type="binding site" evidence="12">
    <location>
        <position position="535"/>
    </location>
    <ligand>
        <name>Zn(2+)</name>
        <dbReference type="ChEBI" id="CHEBI:29105"/>
        <label>2</label>
    </ligand>
</feature>
<dbReference type="HAMAP" id="MF_00983">
    <property type="entry name" value="PriA"/>
    <property type="match status" value="1"/>
</dbReference>
<dbReference type="PANTHER" id="PTHR30580:SF0">
    <property type="entry name" value="PRIMOSOMAL PROTEIN N"/>
    <property type="match status" value="1"/>
</dbReference>
<comment type="subunit">
    <text evidence="12">Component of the replication restart primosome.</text>
</comment>
<dbReference type="Pfam" id="PF00270">
    <property type="entry name" value="DEAD"/>
    <property type="match status" value="1"/>
</dbReference>
<gene>
    <name evidence="12 15" type="primary">priA</name>
    <name evidence="15" type="ORF">NMK71_05915</name>
</gene>
<evidence type="ECO:0000256" key="6">
    <source>
        <dbReference type="ARBA" id="ARBA00022806"/>
    </source>
</evidence>
<evidence type="ECO:0000256" key="5">
    <source>
        <dbReference type="ARBA" id="ARBA00022801"/>
    </source>
</evidence>
<feature type="binding site" evidence="12">
    <location>
        <position position="566"/>
    </location>
    <ligand>
        <name>Zn(2+)</name>
        <dbReference type="ChEBI" id="CHEBI:29105"/>
        <label>1</label>
    </ligand>
</feature>
<feature type="binding site" evidence="12">
    <location>
        <position position="526"/>
    </location>
    <ligand>
        <name>Zn(2+)</name>
        <dbReference type="ChEBI" id="CHEBI:29105"/>
        <label>1</label>
    </ligand>
</feature>
<feature type="binding site" evidence="12">
    <location>
        <position position="563"/>
    </location>
    <ligand>
        <name>Zn(2+)</name>
        <dbReference type="ChEBI" id="CHEBI:29105"/>
        <label>1</label>
    </ligand>
</feature>
<dbReference type="PANTHER" id="PTHR30580">
    <property type="entry name" value="PRIMOSOMAL PROTEIN N"/>
    <property type="match status" value="1"/>
</dbReference>
<dbReference type="CDD" id="cd17929">
    <property type="entry name" value="DEXHc_priA"/>
    <property type="match status" value="1"/>
</dbReference>
<keyword evidence="2 12" id="KW-0235">DNA replication</keyword>
<accession>A0A9X4RWM0</accession>
<dbReference type="EC" id="5.6.2.4" evidence="12"/>
<keyword evidence="6 12" id="KW-0347">Helicase</keyword>
<dbReference type="InterPro" id="IPR011545">
    <property type="entry name" value="DEAD/DEAH_box_helicase_dom"/>
</dbReference>
<dbReference type="GO" id="GO:0005524">
    <property type="term" value="F:ATP binding"/>
    <property type="evidence" value="ECO:0007669"/>
    <property type="project" value="UniProtKB-UniRule"/>
</dbReference>
<sequence>MSDKQTFAEIILPLPLDGTFTYEVPFGWDLKVGQRVAVQFGKRKIYTGIIHSFHHNKPELYKTKFIESILEEEVFVLPQQIKLWEWIVEYYMCSLGDVFKNAFPTALKLESDTFVKLVKGKEFPAEEGISKNAYLIWEALHHRSLISVDEAADILDLKSVIPVLKELLDYGLIELDERLIEKYTPKIEYYIQTEISLQDDSLQDVLSELEKAPKQRELFFQLVMRQQQSSKPILASKFIKEFGGSYATLRSLADKGIIKFFEDTSDRIQEFDEDLHDIHALSEHQQKAIDEIRTNLKEHDTVLLHGVTSSGKTEIYIKLIERVLAKGKKVLYLLPEISLTTQLTQRLQKHFGNQIGIYHSKFNQNERVELWQKTINNDYQILIGARSSMFLPIQDLGLIIVDEEHETSLKQNDSKPNFHARDTALVLAKLEGAKTILGSATPSLEMYFAAKQGKIGYVELSHRFGGVQPPVMEIIDLRRAQKKKELNGDISMRLENQIRDTFKNDKQVIIFQNRRGYAPVMECKSCGHTPYCPNCDVALTYHRLSHQLKCHYCGHSQAKPNKCYQCKSVELETKGIGTEQIEEDLLRIFPNNSIARMDVDSMRKKFAFEKLIKAFENREVDMLVGTQMVTKGLDFEHVNLVGIIRADSLLNFPDFRAHERAFQRIVQVAGRAGRRKDRGLVLIQAFSAEHKILQYASQFKYHEMAQEILYERRDFLYPPFVKMIEITFRHKNRDRCYKTANYYAESLRKYFDEKTLLGPEAPSIARMNNNYYFKVLVKILPNQSAKKVKILLKDALENLHQVKSFRSVRIDFDVDPY</sequence>
<dbReference type="PROSITE" id="PS51192">
    <property type="entry name" value="HELICASE_ATP_BIND_1"/>
    <property type="match status" value="1"/>
</dbReference>
<dbReference type="InterPro" id="IPR027417">
    <property type="entry name" value="P-loop_NTPase"/>
</dbReference>
<dbReference type="GO" id="GO:0006269">
    <property type="term" value="P:DNA replication, synthesis of primer"/>
    <property type="evidence" value="ECO:0007669"/>
    <property type="project" value="UniProtKB-KW"/>
</dbReference>
<evidence type="ECO:0000256" key="10">
    <source>
        <dbReference type="ARBA" id="ARBA00023235"/>
    </source>
</evidence>
<evidence type="ECO:0000256" key="3">
    <source>
        <dbReference type="ARBA" id="ARBA00022723"/>
    </source>
</evidence>
<comment type="caution">
    <text evidence="15">The sequence shown here is derived from an EMBL/GenBank/DDBJ whole genome shotgun (WGS) entry which is preliminary data.</text>
</comment>
<evidence type="ECO:0000256" key="9">
    <source>
        <dbReference type="ARBA" id="ARBA00023125"/>
    </source>
</evidence>
<dbReference type="SMART" id="SM00487">
    <property type="entry name" value="DEXDc"/>
    <property type="match status" value="1"/>
</dbReference>
<dbReference type="GO" id="GO:1990077">
    <property type="term" value="C:primosome complex"/>
    <property type="evidence" value="ECO:0007669"/>
    <property type="project" value="UniProtKB-UniRule"/>
</dbReference>
<evidence type="ECO:0000256" key="7">
    <source>
        <dbReference type="ARBA" id="ARBA00022833"/>
    </source>
</evidence>
<evidence type="ECO:0000256" key="12">
    <source>
        <dbReference type="HAMAP-Rule" id="MF_00983"/>
    </source>
</evidence>
<feature type="domain" description="Helicase C-terminal" evidence="14">
    <location>
        <begin position="547"/>
        <end position="716"/>
    </location>
</feature>
<comment type="catalytic activity">
    <reaction evidence="11 12">
        <text>ATP + H2O = ADP + phosphate + H(+)</text>
        <dbReference type="Rhea" id="RHEA:13065"/>
        <dbReference type="ChEBI" id="CHEBI:15377"/>
        <dbReference type="ChEBI" id="CHEBI:15378"/>
        <dbReference type="ChEBI" id="CHEBI:30616"/>
        <dbReference type="ChEBI" id="CHEBI:43474"/>
        <dbReference type="ChEBI" id="CHEBI:456216"/>
        <dbReference type="EC" id="5.6.2.4"/>
    </reaction>
</comment>
<evidence type="ECO:0000313" key="16">
    <source>
        <dbReference type="Proteomes" id="UP001152599"/>
    </source>
</evidence>
<dbReference type="SMART" id="SM00490">
    <property type="entry name" value="HELICc"/>
    <property type="match status" value="1"/>
</dbReference>
<comment type="function">
    <text evidence="12">Initiates the restart of stalled replication forks, which reloads the replicative helicase on sites other than the origin of replication. Recognizes and binds to abandoned replication forks and remodels them to uncover a helicase loading site. Promotes assembly of the primosome at these replication forks.</text>
</comment>
<organism evidence="15 16">
    <name type="scientific">Profundicola chukchiensis</name>
    <dbReference type="NCBI Taxonomy" id="2961959"/>
    <lineage>
        <taxon>Bacteria</taxon>
        <taxon>Pseudomonadati</taxon>
        <taxon>Bacteroidota</taxon>
        <taxon>Flavobacteriia</taxon>
        <taxon>Flavobacteriales</taxon>
        <taxon>Weeksellaceae</taxon>
        <taxon>Profundicola</taxon>
    </lineage>
</organism>
<dbReference type="EMBL" id="JANCMU010000002">
    <property type="protein sequence ID" value="MDG4945942.1"/>
    <property type="molecule type" value="Genomic_DNA"/>
</dbReference>
<dbReference type="NCBIfam" id="TIGR00595">
    <property type="entry name" value="priA"/>
    <property type="match status" value="1"/>
</dbReference>
<proteinExistence type="inferred from homology"/>
<dbReference type="Pfam" id="PF18319">
    <property type="entry name" value="Zn_ribbon_PriA"/>
    <property type="match status" value="1"/>
</dbReference>
<protein>
    <recommendedName>
        <fullName evidence="12">Replication restart protein PriA</fullName>
    </recommendedName>
    <alternativeName>
        <fullName evidence="12">ATP-dependent DNA helicase PriA</fullName>
        <ecNumber evidence="12">5.6.2.4</ecNumber>
    </alternativeName>
    <alternativeName>
        <fullName evidence="12">DNA 3'-5' helicase PriA</fullName>
    </alternativeName>
</protein>
<keyword evidence="8 12" id="KW-0067">ATP-binding</keyword>
<feature type="binding site" evidence="12">
    <location>
        <position position="532"/>
    </location>
    <ligand>
        <name>Zn(2+)</name>
        <dbReference type="ChEBI" id="CHEBI:29105"/>
        <label>2</label>
    </ligand>
</feature>
<dbReference type="Pfam" id="PF18074">
    <property type="entry name" value="PriA_C"/>
    <property type="match status" value="1"/>
</dbReference>
<evidence type="ECO:0000256" key="1">
    <source>
        <dbReference type="ARBA" id="ARBA00022515"/>
    </source>
</evidence>
<dbReference type="FunFam" id="3.40.50.300:FF:000489">
    <property type="entry name" value="Primosome assembly protein PriA"/>
    <property type="match status" value="1"/>
</dbReference>
<dbReference type="GO" id="GO:0016787">
    <property type="term" value="F:hydrolase activity"/>
    <property type="evidence" value="ECO:0007669"/>
    <property type="project" value="UniProtKB-KW"/>
</dbReference>
<dbReference type="GO" id="GO:0043138">
    <property type="term" value="F:3'-5' DNA helicase activity"/>
    <property type="evidence" value="ECO:0007669"/>
    <property type="project" value="UniProtKB-EC"/>
</dbReference>
<dbReference type="InterPro" id="IPR001650">
    <property type="entry name" value="Helicase_C-like"/>
</dbReference>
<dbReference type="GO" id="GO:0003677">
    <property type="term" value="F:DNA binding"/>
    <property type="evidence" value="ECO:0007669"/>
    <property type="project" value="UniProtKB-UniRule"/>
</dbReference>
<keyword evidence="5 12" id="KW-0378">Hydrolase</keyword>
<dbReference type="Pfam" id="PF00271">
    <property type="entry name" value="Helicase_C"/>
    <property type="match status" value="1"/>
</dbReference>
<dbReference type="RefSeq" id="WP_304420468.1">
    <property type="nucleotide sequence ID" value="NZ_JANCMU010000002.1"/>
</dbReference>
<comment type="cofactor">
    <cofactor evidence="12">
        <name>Zn(2+)</name>
        <dbReference type="ChEBI" id="CHEBI:29105"/>
    </cofactor>
    <text evidence="12">Binds 2 zinc ions per subunit.</text>
</comment>
<feature type="domain" description="Helicase ATP-binding" evidence="13">
    <location>
        <begin position="293"/>
        <end position="460"/>
    </location>
</feature>
<dbReference type="Proteomes" id="UP001152599">
    <property type="component" value="Unassembled WGS sequence"/>
</dbReference>
<dbReference type="PROSITE" id="PS51194">
    <property type="entry name" value="HELICASE_CTER"/>
    <property type="match status" value="1"/>
</dbReference>
<keyword evidence="7 12" id="KW-0862">Zinc</keyword>
<feature type="binding site" evidence="12">
    <location>
        <position position="523"/>
    </location>
    <ligand>
        <name>Zn(2+)</name>
        <dbReference type="ChEBI" id="CHEBI:29105"/>
        <label>1</label>
    </ligand>
</feature>
<dbReference type="InterPro" id="IPR041222">
    <property type="entry name" value="PriA_3primeBD"/>
</dbReference>
<keyword evidence="10 12" id="KW-0413">Isomerase</keyword>
<keyword evidence="16" id="KW-1185">Reference proteome</keyword>
<dbReference type="Gene3D" id="3.40.50.300">
    <property type="entry name" value="P-loop containing nucleotide triphosphate hydrolases"/>
    <property type="match status" value="2"/>
</dbReference>
<feature type="binding site" evidence="12">
    <location>
        <position position="553"/>
    </location>
    <ligand>
        <name>Zn(2+)</name>
        <dbReference type="ChEBI" id="CHEBI:29105"/>
        <label>2</label>
    </ligand>
</feature>
<evidence type="ECO:0000256" key="11">
    <source>
        <dbReference type="ARBA" id="ARBA00048988"/>
    </source>
</evidence>
<dbReference type="Gene3D" id="3.40.1440.60">
    <property type="entry name" value="PriA, 3(prime) DNA-binding domain"/>
    <property type="match status" value="1"/>
</dbReference>
<keyword evidence="3 12" id="KW-0479">Metal-binding</keyword>
<comment type="similarity">
    <text evidence="12">Belongs to the helicase family. PriA subfamily.</text>
</comment>
<dbReference type="GO" id="GO:0006302">
    <property type="term" value="P:double-strand break repair"/>
    <property type="evidence" value="ECO:0007669"/>
    <property type="project" value="InterPro"/>
</dbReference>
<dbReference type="SUPFAM" id="SSF52540">
    <property type="entry name" value="P-loop containing nucleoside triphosphate hydrolases"/>
    <property type="match status" value="2"/>
</dbReference>
<dbReference type="FunFam" id="3.40.1440.60:FF:000001">
    <property type="entry name" value="Primosomal protein N"/>
    <property type="match status" value="1"/>
</dbReference>
<dbReference type="AlphaFoldDB" id="A0A9X4RWM0"/>
<evidence type="ECO:0000256" key="8">
    <source>
        <dbReference type="ARBA" id="ARBA00022840"/>
    </source>
</evidence>
<comment type="catalytic activity">
    <reaction evidence="12">
        <text>Couples ATP hydrolysis with the unwinding of duplex DNA by translocating in the 3'-5' direction.</text>
        <dbReference type="EC" id="5.6.2.4"/>
    </reaction>
</comment>
<keyword evidence="1 12" id="KW-0639">Primosome</keyword>
<dbReference type="InterPro" id="IPR005259">
    <property type="entry name" value="PriA"/>
</dbReference>
<feature type="binding site" evidence="12">
    <location>
        <position position="550"/>
    </location>
    <ligand>
        <name>Zn(2+)</name>
        <dbReference type="ChEBI" id="CHEBI:29105"/>
        <label>2</label>
    </ligand>
</feature>